<evidence type="ECO:0000256" key="3">
    <source>
        <dbReference type="ARBA" id="ARBA00022475"/>
    </source>
</evidence>
<dbReference type="Pfam" id="PF00528">
    <property type="entry name" value="BPD_transp_1"/>
    <property type="match status" value="1"/>
</dbReference>
<keyword evidence="5 7" id="KW-1133">Transmembrane helix</keyword>
<dbReference type="PANTHER" id="PTHR43744:SF12">
    <property type="entry name" value="ABC TRANSPORTER PERMEASE PROTEIN MG189-RELATED"/>
    <property type="match status" value="1"/>
</dbReference>
<dbReference type="PANTHER" id="PTHR43744">
    <property type="entry name" value="ABC TRANSPORTER PERMEASE PROTEIN MG189-RELATED-RELATED"/>
    <property type="match status" value="1"/>
</dbReference>
<dbReference type="AlphaFoldDB" id="A0A949K3V2"/>
<keyword evidence="3" id="KW-1003">Cell membrane</keyword>
<comment type="caution">
    <text evidence="9">The sequence shown here is derived from an EMBL/GenBank/DDBJ whole genome shotgun (WGS) entry which is preliminary data.</text>
</comment>
<accession>A0A949K3V2</accession>
<evidence type="ECO:0000256" key="7">
    <source>
        <dbReference type="RuleBase" id="RU363032"/>
    </source>
</evidence>
<dbReference type="PROSITE" id="PS50928">
    <property type="entry name" value="ABC_TM1"/>
    <property type="match status" value="1"/>
</dbReference>
<evidence type="ECO:0000256" key="5">
    <source>
        <dbReference type="ARBA" id="ARBA00022989"/>
    </source>
</evidence>
<feature type="transmembrane region" description="Helical" evidence="7">
    <location>
        <begin position="72"/>
        <end position="96"/>
    </location>
</feature>
<evidence type="ECO:0000313" key="9">
    <source>
        <dbReference type="EMBL" id="MBU9736191.1"/>
    </source>
</evidence>
<feature type="transmembrane region" description="Helical" evidence="7">
    <location>
        <begin position="12"/>
        <end position="35"/>
    </location>
</feature>
<feature type="transmembrane region" description="Helical" evidence="7">
    <location>
        <begin position="241"/>
        <end position="262"/>
    </location>
</feature>
<feature type="domain" description="ABC transmembrane type-1" evidence="8">
    <location>
        <begin position="73"/>
        <end position="262"/>
    </location>
</feature>
<dbReference type="SUPFAM" id="SSF161098">
    <property type="entry name" value="MetI-like"/>
    <property type="match status" value="1"/>
</dbReference>
<dbReference type="Gene3D" id="1.10.3720.10">
    <property type="entry name" value="MetI-like"/>
    <property type="match status" value="1"/>
</dbReference>
<dbReference type="CDD" id="cd06261">
    <property type="entry name" value="TM_PBP2"/>
    <property type="match status" value="1"/>
</dbReference>
<reference evidence="9" key="1">
    <citation type="submission" date="2021-06" db="EMBL/GenBank/DDBJ databases">
        <title>Description of novel taxa of the family Lachnospiraceae.</title>
        <authorList>
            <person name="Chaplin A.V."/>
            <person name="Sokolova S.R."/>
            <person name="Pikina A.P."/>
            <person name="Korzhanova M."/>
            <person name="Belova V."/>
            <person name="Korostin D."/>
            <person name="Efimov B.A."/>
        </authorList>
    </citation>
    <scope>NUCLEOTIDE SEQUENCE</scope>
    <source>
        <strain evidence="9">ASD5720</strain>
    </source>
</reference>
<evidence type="ECO:0000256" key="2">
    <source>
        <dbReference type="ARBA" id="ARBA00022448"/>
    </source>
</evidence>
<name>A0A949K3V2_9FIRM</name>
<feature type="transmembrane region" description="Helical" evidence="7">
    <location>
        <begin position="139"/>
        <end position="162"/>
    </location>
</feature>
<evidence type="ECO:0000256" key="6">
    <source>
        <dbReference type="ARBA" id="ARBA00023136"/>
    </source>
</evidence>
<comment type="similarity">
    <text evidence="7">Belongs to the binding-protein-dependent transport system permease family.</text>
</comment>
<evidence type="ECO:0000256" key="4">
    <source>
        <dbReference type="ARBA" id="ARBA00022692"/>
    </source>
</evidence>
<dbReference type="GO" id="GO:0055085">
    <property type="term" value="P:transmembrane transport"/>
    <property type="evidence" value="ECO:0007669"/>
    <property type="project" value="InterPro"/>
</dbReference>
<dbReference type="InterPro" id="IPR000515">
    <property type="entry name" value="MetI-like"/>
</dbReference>
<sequence>MGIRTKKSRFARILLEIVLWILSLTILYPIALAVINSLKTSAEADLLSISLPQSFQFGNYVRVFEEANVLRAFGNGLLITGTSVLFCVLLSSMASYVLSRNRSKMNRFLYYLLILGLIFNISMIPTIKIMQTLHLMNTLTGLILLEVATSVSFCIFIYHGFFPSIPTTIDEAAVIDGCNPLQVYFRVVFPLLKPVNATIIVTVFLSVWNEFQLPLYFMSDPKKWTLPMTIYNFCGRYASEWNLVFADVILTIIPVLIVYFLCQKYIIEGMTSGAVKG</sequence>
<evidence type="ECO:0000259" key="8">
    <source>
        <dbReference type="PROSITE" id="PS50928"/>
    </source>
</evidence>
<evidence type="ECO:0000256" key="1">
    <source>
        <dbReference type="ARBA" id="ARBA00004651"/>
    </source>
</evidence>
<feature type="transmembrane region" description="Helical" evidence="7">
    <location>
        <begin position="108"/>
        <end position="127"/>
    </location>
</feature>
<protein>
    <submittedName>
        <fullName evidence="9">Carbohydrate ABC transporter permease</fullName>
    </submittedName>
</protein>
<keyword evidence="4 7" id="KW-0812">Transmembrane</keyword>
<proteinExistence type="inferred from homology"/>
<dbReference type="Proteomes" id="UP000712157">
    <property type="component" value="Unassembled WGS sequence"/>
</dbReference>
<dbReference type="RefSeq" id="WP_238721109.1">
    <property type="nucleotide sequence ID" value="NZ_JAHQCW010000007.1"/>
</dbReference>
<dbReference type="EMBL" id="JAHQCW010000007">
    <property type="protein sequence ID" value="MBU9736191.1"/>
    <property type="molecule type" value="Genomic_DNA"/>
</dbReference>
<evidence type="ECO:0000313" key="10">
    <source>
        <dbReference type="Proteomes" id="UP000712157"/>
    </source>
</evidence>
<dbReference type="GO" id="GO:0005886">
    <property type="term" value="C:plasma membrane"/>
    <property type="evidence" value="ECO:0007669"/>
    <property type="project" value="UniProtKB-SubCell"/>
</dbReference>
<keyword evidence="10" id="KW-1185">Reference proteome</keyword>
<comment type="subcellular location">
    <subcellularLocation>
        <location evidence="1 7">Cell membrane</location>
        <topology evidence="1 7">Multi-pass membrane protein</topology>
    </subcellularLocation>
</comment>
<dbReference type="InterPro" id="IPR035906">
    <property type="entry name" value="MetI-like_sf"/>
</dbReference>
<feature type="transmembrane region" description="Helical" evidence="7">
    <location>
        <begin position="183"/>
        <end position="208"/>
    </location>
</feature>
<keyword evidence="6 7" id="KW-0472">Membrane</keyword>
<gene>
    <name evidence="9" type="ORF">KTH89_06545</name>
</gene>
<keyword evidence="2 7" id="KW-0813">Transport</keyword>
<organism evidence="9 10">
    <name type="scientific">Diplocloster agilis</name>
    <dbReference type="NCBI Taxonomy" id="2850323"/>
    <lineage>
        <taxon>Bacteria</taxon>
        <taxon>Bacillati</taxon>
        <taxon>Bacillota</taxon>
        <taxon>Clostridia</taxon>
        <taxon>Lachnospirales</taxon>
        <taxon>Lachnospiraceae</taxon>
        <taxon>Diplocloster</taxon>
    </lineage>
</organism>